<accession>A0ABV6Z2C0</accession>
<dbReference type="InterPro" id="IPR011006">
    <property type="entry name" value="CheY-like_superfamily"/>
</dbReference>
<dbReference type="InterPro" id="IPR019734">
    <property type="entry name" value="TPR_rpt"/>
</dbReference>
<evidence type="ECO:0000259" key="3">
    <source>
        <dbReference type="PROSITE" id="PS50110"/>
    </source>
</evidence>
<dbReference type="CDD" id="cd07302">
    <property type="entry name" value="CHD"/>
    <property type="match status" value="1"/>
</dbReference>
<proteinExistence type="predicted"/>
<evidence type="ECO:0000256" key="1">
    <source>
        <dbReference type="PROSITE-ProRule" id="PRU00169"/>
    </source>
</evidence>
<dbReference type="InterPro" id="IPR050697">
    <property type="entry name" value="Adenylyl/Guanylyl_Cyclase_3/4"/>
</dbReference>
<evidence type="ECO:0000313" key="6">
    <source>
        <dbReference type="Proteomes" id="UP001594351"/>
    </source>
</evidence>
<dbReference type="PROSITE" id="PS50110">
    <property type="entry name" value="RESPONSE_REGULATORY"/>
    <property type="match status" value="1"/>
</dbReference>
<keyword evidence="1" id="KW-0597">Phosphoprotein</keyword>
<dbReference type="SMART" id="SM00448">
    <property type="entry name" value="REC"/>
    <property type="match status" value="1"/>
</dbReference>
<sequence length="433" mass="49913">MNKEVIICVDDEQGILNSLGNQLQNRFRDQYDYEFAESAEEALELIAELEAEDMQVIMIITDQIMPGLKGDQFLVSIHQKNPKPIKVLLTGYSSLDSAVNAINNADLFSYLLKPWNEHDLLLTVSRGLERYHLQRTLEKQVETFRKFVPQQFLNRIAHEGIESIKLGSVTRERRTLVFSDIRGFTRFAENFAPAEVLQFLNQYFALMHVCIEKHGGFVDKFLGDAIMALFEHEDPKQEAKLAIQAAIAMQKSLVEFNIEQEKKGLSAVAAGIGIHSGRIVIGTVGSESRMDSTAIGDTVNVTSRLENLTKFYGCDIIVSEDSLALLKEDQDIFWRELDIINIMGKEQVTTIYQIFSSQAREIQPHVHEAVEIFHRGLHHYRRQEWEQSLHHFQHSLSLYPEDRVSQLYLDRCHHFRDNPPHDRWQGIHIFDHK</sequence>
<keyword evidence="6" id="KW-1185">Reference proteome</keyword>
<evidence type="ECO:0000313" key="5">
    <source>
        <dbReference type="EMBL" id="MFC1852554.1"/>
    </source>
</evidence>
<dbReference type="SMART" id="SM00044">
    <property type="entry name" value="CYCc"/>
    <property type="match status" value="1"/>
</dbReference>
<dbReference type="Pfam" id="PF00211">
    <property type="entry name" value="Guanylate_cyc"/>
    <property type="match status" value="1"/>
</dbReference>
<dbReference type="Gene3D" id="3.40.50.2300">
    <property type="match status" value="1"/>
</dbReference>
<organism evidence="5 6">
    <name type="scientific">candidate division CSSED10-310 bacterium</name>
    <dbReference type="NCBI Taxonomy" id="2855610"/>
    <lineage>
        <taxon>Bacteria</taxon>
        <taxon>Bacteria division CSSED10-310</taxon>
    </lineage>
</organism>
<comment type="caution">
    <text evidence="5">The sequence shown here is derived from an EMBL/GenBank/DDBJ whole genome shotgun (WGS) entry which is preliminary data.</text>
</comment>
<feature type="domain" description="Guanylate cyclase" evidence="4">
    <location>
        <begin position="175"/>
        <end position="306"/>
    </location>
</feature>
<keyword evidence="2" id="KW-0802">TPR repeat</keyword>
<feature type="repeat" description="TPR" evidence="2">
    <location>
        <begin position="369"/>
        <end position="402"/>
    </location>
</feature>
<evidence type="ECO:0000259" key="4">
    <source>
        <dbReference type="PROSITE" id="PS50125"/>
    </source>
</evidence>
<dbReference type="SUPFAM" id="SSF55073">
    <property type="entry name" value="Nucleotide cyclase"/>
    <property type="match status" value="1"/>
</dbReference>
<reference evidence="5 6" key="1">
    <citation type="submission" date="2024-09" db="EMBL/GenBank/DDBJ databases">
        <title>Laminarin stimulates single cell rates of sulfate reduction while oxygen inhibits transcriptomic activity in coastal marine sediment.</title>
        <authorList>
            <person name="Lindsay M."/>
            <person name="Orcutt B."/>
            <person name="Emerson D."/>
            <person name="Stepanauskas R."/>
            <person name="D'Angelo T."/>
        </authorList>
    </citation>
    <scope>NUCLEOTIDE SEQUENCE [LARGE SCALE GENOMIC DNA]</scope>
    <source>
        <strain evidence="5">SAG AM-311-K15</strain>
    </source>
</reference>
<dbReference type="PROSITE" id="PS50125">
    <property type="entry name" value="GUANYLATE_CYCLASE_2"/>
    <property type="match status" value="1"/>
</dbReference>
<dbReference type="PANTHER" id="PTHR43081">
    <property type="entry name" value="ADENYLATE CYCLASE, TERMINAL-DIFFERENTIATION SPECIFIC-RELATED"/>
    <property type="match status" value="1"/>
</dbReference>
<dbReference type="EMBL" id="JBHPBY010000330">
    <property type="protein sequence ID" value="MFC1852554.1"/>
    <property type="molecule type" value="Genomic_DNA"/>
</dbReference>
<dbReference type="SUPFAM" id="SSF52172">
    <property type="entry name" value="CheY-like"/>
    <property type="match status" value="1"/>
</dbReference>
<name>A0ABV6Z2C0_UNCC1</name>
<feature type="modified residue" description="4-aspartylphosphate" evidence="1">
    <location>
        <position position="62"/>
    </location>
</feature>
<dbReference type="Pfam" id="PF00072">
    <property type="entry name" value="Response_reg"/>
    <property type="match status" value="1"/>
</dbReference>
<feature type="domain" description="Response regulatory" evidence="3">
    <location>
        <begin position="5"/>
        <end position="128"/>
    </location>
</feature>
<dbReference type="InterPro" id="IPR001789">
    <property type="entry name" value="Sig_transdc_resp-reg_receiver"/>
</dbReference>
<protein>
    <submittedName>
        <fullName evidence="5">Adenylate/guanylate cyclase domain-containing protein</fullName>
    </submittedName>
</protein>
<dbReference type="PANTHER" id="PTHR43081:SF1">
    <property type="entry name" value="ADENYLATE CYCLASE, TERMINAL-DIFFERENTIATION SPECIFIC"/>
    <property type="match status" value="1"/>
</dbReference>
<gene>
    <name evidence="5" type="ORF">ACFL27_20345</name>
</gene>
<dbReference type="Proteomes" id="UP001594351">
    <property type="component" value="Unassembled WGS sequence"/>
</dbReference>
<evidence type="ECO:0000256" key="2">
    <source>
        <dbReference type="PROSITE-ProRule" id="PRU00339"/>
    </source>
</evidence>
<dbReference type="Gene3D" id="3.30.70.1230">
    <property type="entry name" value="Nucleotide cyclase"/>
    <property type="match status" value="1"/>
</dbReference>
<dbReference type="InterPro" id="IPR001054">
    <property type="entry name" value="A/G_cyclase"/>
</dbReference>
<dbReference type="InterPro" id="IPR029787">
    <property type="entry name" value="Nucleotide_cyclase"/>
</dbReference>
<dbReference type="PROSITE" id="PS50005">
    <property type="entry name" value="TPR"/>
    <property type="match status" value="1"/>
</dbReference>